<gene>
    <name evidence="2" type="ORF">QM524_07515</name>
</gene>
<comment type="caution">
    <text evidence="2">The sequence shown here is derived from an EMBL/GenBank/DDBJ whole genome shotgun (WGS) entry which is preliminary data.</text>
</comment>
<feature type="domain" description="NAD-dependent epimerase/dehydratase" evidence="1">
    <location>
        <begin position="2"/>
        <end position="191"/>
    </location>
</feature>
<dbReference type="InterPro" id="IPR001509">
    <property type="entry name" value="Epimerase_deHydtase"/>
</dbReference>
<dbReference type="SUPFAM" id="SSF51735">
    <property type="entry name" value="NAD(P)-binding Rossmann-fold domains"/>
    <property type="match status" value="1"/>
</dbReference>
<name>A0ABT6Y647_9BACT</name>
<dbReference type="RefSeq" id="WP_283344102.1">
    <property type="nucleotide sequence ID" value="NZ_JASHIF010000007.1"/>
</dbReference>
<keyword evidence="3" id="KW-1185">Reference proteome</keyword>
<evidence type="ECO:0000259" key="1">
    <source>
        <dbReference type="Pfam" id="PF01370"/>
    </source>
</evidence>
<evidence type="ECO:0000313" key="3">
    <source>
        <dbReference type="Proteomes" id="UP001236507"/>
    </source>
</evidence>
<dbReference type="Pfam" id="PF01370">
    <property type="entry name" value="Epimerase"/>
    <property type="match status" value="1"/>
</dbReference>
<dbReference type="EMBL" id="JASHIF010000007">
    <property type="protein sequence ID" value="MDI9859049.1"/>
    <property type="molecule type" value="Genomic_DNA"/>
</dbReference>
<dbReference type="Proteomes" id="UP001236507">
    <property type="component" value="Unassembled WGS sequence"/>
</dbReference>
<dbReference type="InterPro" id="IPR051783">
    <property type="entry name" value="NAD(P)-dependent_oxidoreduct"/>
</dbReference>
<evidence type="ECO:0000313" key="2">
    <source>
        <dbReference type="EMBL" id="MDI9859049.1"/>
    </source>
</evidence>
<sequence>MVLITGITGLVGSFVAKHFLDKGHQVAGFRRANSDLSLVTDIQSQIHWLEGDVLDVLSLEKALVGIDIVIHAAAVVSFAPKDAELMNKVNIEGTANVVNACLEAGIRKVCFISSVAALGRKLPQEYVEGQQVTLNEKSTWEEDPLNSNYAKSKYLAEMEVWRGVAEGLNAVIVNPSVILGEADWNKSSTQLFKYANSEPTYYPKGSLNYVDILDLSECVYQLVTSDIVGERFVLNAGTISFQNFFEKVSQSLGKKAPTKAVSNTISEILWRVEALRSWLTGSTPILTKETARSSKFNFYFDNAKIKKQLNFNFRSFDETITRVSQNLLKKQA</sequence>
<proteinExistence type="predicted"/>
<protein>
    <submittedName>
        <fullName evidence="2">NAD-dependent epimerase/dehydratase family protein</fullName>
    </submittedName>
</protein>
<dbReference type="Gene3D" id="3.40.50.720">
    <property type="entry name" value="NAD(P)-binding Rossmann-like Domain"/>
    <property type="match status" value="1"/>
</dbReference>
<dbReference type="InterPro" id="IPR036291">
    <property type="entry name" value="NAD(P)-bd_dom_sf"/>
</dbReference>
<reference evidence="2 3" key="1">
    <citation type="submission" date="2023-05" db="EMBL/GenBank/DDBJ databases">
        <title>Novel species of genus Flectobacillus isolated from stream in China.</title>
        <authorList>
            <person name="Lu H."/>
        </authorList>
    </citation>
    <scope>NUCLEOTIDE SEQUENCE [LARGE SCALE GENOMIC DNA]</scope>
    <source>
        <strain evidence="2 3">KCTC 42575</strain>
    </source>
</reference>
<organism evidence="2 3">
    <name type="scientific">Flectobacillus roseus</name>
    <dbReference type="NCBI Taxonomy" id="502259"/>
    <lineage>
        <taxon>Bacteria</taxon>
        <taxon>Pseudomonadati</taxon>
        <taxon>Bacteroidota</taxon>
        <taxon>Cytophagia</taxon>
        <taxon>Cytophagales</taxon>
        <taxon>Flectobacillaceae</taxon>
        <taxon>Flectobacillus</taxon>
    </lineage>
</organism>
<accession>A0ABT6Y647</accession>
<dbReference type="PANTHER" id="PTHR48079">
    <property type="entry name" value="PROTEIN YEEZ"/>
    <property type="match status" value="1"/>
</dbReference>
<dbReference type="PANTHER" id="PTHR48079:SF6">
    <property type="entry name" value="NAD(P)-BINDING DOMAIN-CONTAINING PROTEIN-RELATED"/>
    <property type="match status" value="1"/>
</dbReference>